<feature type="coiled-coil region" evidence="1">
    <location>
        <begin position="90"/>
        <end position="117"/>
    </location>
</feature>
<evidence type="ECO:0000256" key="3">
    <source>
        <dbReference type="SAM" id="Phobius"/>
    </source>
</evidence>
<keyword evidence="1" id="KW-0175">Coiled coil</keyword>
<protein>
    <submittedName>
        <fullName evidence="4">Uncharacterized protein</fullName>
    </submittedName>
</protein>
<evidence type="ECO:0000256" key="2">
    <source>
        <dbReference type="SAM" id="MobiDB-lite"/>
    </source>
</evidence>
<accession>K8EK14</accession>
<sequence length="191" mass="21936">MIVKTISSSAIRNAETVLFRNGKGNFAKKRYYHQQQHTQRNHHHHETHFTFPRTNTRHKRTKASSDDAEVTESEDTKEEKTFTETFESFFAEKEESISEKEKRLNDERKKELEMKQRVYDRDGTYVSEEGSDFFKDPEQIKAVGIFCAFLASFLSLGNIGAAFLLPIIYGKPLQSCIGGIVFGLPCPGIDF</sequence>
<reference evidence="4 5" key="1">
    <citation type="submission" date="2011-10" db="EMBL/GenBank/DDBJ databases">
        <authorList>
            <person name="Genoscope - CEA"/>
        </authorList>
    </citation>
    <scope>NUCLEOTIDE SEQUENCE [LARGE SCALE GENOMIC DNA]</scope>
    <source>
        <strain evidence="4 5">RCC 1105</strain>
    </source>
</reference>
<keyword evidence="3" id="KW-0472">Membrane</keyword>
<keyword evidence="3" id="KW-1133">Transmembrane helix</keyword>
<evidence type="ECO:0000256" key="1">
    <source>
        <dbReference type="SAM" id="Coils"/>
    </source>
</evidence>
<proteinExistence type="predicted"/>
<evidence type="ECO:0000313" key="5">
    <source>
        <dbReference type="Proteomes" id="UP000198341"/>
    </source>
</evidence>
<dbReference type="RefSeq" id="XP_007510828.1">
    <property type="nucleotide sequence ID" value="XM_007510766.1"/>
</dbReference>
<feature type="transmembrane region" description="Helical" evidence="3">
    <location>
        <begin position="143"/>
        <end position="169"/>
    </location>
</feature>
<feature type="region of interest" description="Disordered" evidence="2">
    <location>
        <begin position="34"/>
        <end position="80"/>
    </location>
</feature>
<keyword evidence="3" id="KW-0812">Transmembrane</keyword>
<dbReference type="OrthoDB" id="498062at2759"/>
<feature type="compositionally biased region" description="Acidic residues" evidence="2">
    <location>
        <begin position="66"/>
        <end position="76"/>
    </location>
</feature>
<keyword evidence="5" id="KW-1185">Reference proteome</keyword>
<dbReference type="Proteomes" id="UP000198341">
    <property type="component" value="Chromosome 10"/>
</dbReference>
<dbReference type="KEGG" id="bpg:Bathy10g00670"/>
<gene>
    <name evidence="4" type="ordered locus">Bathy10g00670</name>
</gene>
<organism evidence="4 5">
    <name type="scientific">Bathycoccus prasinos</name>
    <dbReference type="NCBI Taxonomy" id="41875"/>
    <lineage>
        <taxon>Eukaryota</taxon>
        <taxon>Viridiplantae</taxon>
        <taxon>Chlorophyta</taxon>
        <taxon>Mamiellophyceae</taxon>
        <taxon>Mamiellales</taxon>
        <taxon>Bathycoccaceae</taxon>
        <taxon>Bathycoccus</taxon>
    </lineage>
</organism>
<dbReference type="AlphaFoldDB" id="K8EK14"/>
<evidence type="ECO:0000313" key="4">
    <source>
        <dbReference type="EMBL" id="CCO18361.1"/>
    </source>
</evidence>
<dbReference type="GeneID" id="19013144"/>
<name>K8EK14_9CHLO</name>
<dbReference type="EMBL" id="FO082269">
    <property type="protein sequence ID" value="CCO18361.1"/>
    <property type="molecule type" value="Genomic_DNA"/>
</dbReference>